<accession>A0A7S6RL71</accession>
<name>A0A7S6RL71_9CYAN</name>
<dbReference type="EMBL" id="CP063311">
    <property type="protein sequence ID" value="QOV24147.1"/>
    <property type="molecule type" value="Genomic_DNA"/>
</dbReference>
<gene>
    <name evidence="1" type="ORF">IM676_07835</name>
</gene>
<proteinExistence type="predicted"/>
<protein>
    <submittedName>
        <fullName evidence="1">Uncharacterized protein</fullName>
    </submittedName>
</protein>
<keyword evidence="2" id="KW-1185">Reference proteome</keyword>
<reference evidence="2" key="1">
    <citation type="submission" date="2020-10" db="EMBL/GenBank/DDBJ databases">
        <title>Genome-based taxonomic classification of the species Anabaenopsis elenkinii.</title>
        <authorList>
            <person name="Delbaje E."/>
            <person name="Andreote A.P.D."/>
            <person name="Pellegrinetti T.A."/>
            <person name="Cruz R.B."/>
            <person name="Branco L.H.Z."/>
            <person name="Fiore M.F."/>
        </authorList>
    </citation>
    <scope>NUCLEOTIDE SEQUENCE [LARGE SCALE GENOMIC DNA]</scope>
    <source>
        <strain evidence="2">CCIBt3563</strain>
    </source>
</reference>
<evidence type="ECO:0000313" key="1">
    <source>
        <dbReference type="EMBL" id="QOV24147.1"/>
    </source>
</evidence>
<organism evidence="1 2">
    <name type="scientific">Anabaenopsis elenkinii CCIBt3563</name>
    <dbReference type="NCBI Taxonomy" id="2779889"/>
    <lineage>
        <taxon>Bacteria</taxon>
        <taxon>Bacillati</taxon>
        <taxon>Cyanobacteriota</taxon>
        <taxon>Cyanophyceae</taxon>
        <taxon>Nostocales</taxon>
        <taxon>Nodulariaceae</taxon>
        <taxon>Anabaenopsis</taxon>
    </lineage>
</organism>
<dbReference type="AlphaFoldDB" id="A0A7S6RL71"/>
<sequence>MLPLVEVMVGMVKVRFSCCSPVPTFPIPLILMSPWAVAVISARSTSNNPMLLPVDDAVRLALTAISSG</sequence>
<evidence type="ECO:0000313" key="2">
    <source>
        <dbReference type="Proteomes" id="UP000593846"/>
    </source>
</evidence>
<dbReference type="RefSeq" id="WP_200989669.1">
    <property type="nucleotide sequence ID" value="NZ_CP063311.1"/>
</dbReference>
<dbReference type="KEGG" id="aee:IM676_07835"/>
<dbReference type="Proteomes" id="UP000593846">
    <property type="component" value="Chromosome"/>
</dbReference>